<dbReference type="GO" id="GO:0008270">
    <property type="term" value="F:zinc ion binding"/>
    <property type="evidence" value="ECO:0007669"/>
    <property type="project" value="UniProtKB-KW"/>
</dbReference>
<feature type="compositionally biased region" description="Basic and acidic residues" evidence="2">
    <location>
        <begin position="1265"/>
        <end position="1277"/>
    </location>
</feature>
<feature type="compositionally biased region" description="Basic residues" evidence="2">
    <location>
        <begin position="576"/>
        <end position="588"/>
    </location>
</feature>
<keyword evidence="1" id="KW-0479">Metal-binding</keyword>
<feature type="region of interest" description="Disordered" evidence="2">
    <location>
        <begin position="839"/>
        <end position="922"/>
    </location>
</feature>
<feature type="compositionally biased region" description="Basic and acidic residues" evidence="2">
    <location>
        <begin position="268"/>
        <end position="286"/>
    </location>
</feature>
<evidence type="ECO:0000313" key="5">
    <source>
        <dbReference type="Proteomes" id="UP001370490"/>
    </source>
</evidence>
<feature type="compositionally biased region" description="Low complexity" evidence="2">
    <location>
        <begin position="169"/>
        <end position="180"/>
    </location>
</feature>
<feature type="compositionally biased region" description="Low complexity" evidence="2">
    <location>
        <begin position="842"/>
        <end position="852"/>
    </location>
</feature>
<feature type="region of interest" description="Disordered" evidence="2">
    <location>
        <begin position="1"/>
        <end position="338"/>
    </location>
</feature>
<feature type="zinc finger region" description="C3H1-type" evidence="1">
    <location>
        <begin position="642"/>
        <end position="669"/>
    </location>
</feature>
<keyword evidence="1" id="KW-0863">Zinc-finger</keyword>
<dbReference type="PROSITE" id="PS50103">
    <property type="entry name" value="ZF_C3H1"/>
    <property type="match status" value="1"/>
</dbReference>
<dbReference type="Gene3D" id="3.30.1370.210">
    <property type="match status" value="1"/>
</dbReference>
<feature type="compositionally biased region" description="Pro residues" evidence="2">
    <location>
        <begin position="194"/>
        <end position="220"/>
    </location>
</feature>
<dbReference type="PANTHER" id="PTHR36886:SF7">
    <property type="entry name" value="EXPRESSED PROTEIN"/>
    <property type="match status" value="1"/>
</dbReference>
<feature type="compositionally biased region" description="Basic and acidic residues" evidence="2">
    <location>
        <begin position="521"/>
        <end position="532"/>
    </location>
</feature>
<feature type="compositionally biased region" description="Polar residues" evidence="2">
    <location>
        <begin position="489"/>
        <end position="520"/>
    </location>
</feature>
<evidence type="ECO:0000256" key="1">
    <source>
        <dbReference type="PROSITE-ProRule" id="PRU00723"/>
    </source>
</evidence>
<reference evidence="4 5" key="1">
    <citation type="submission" date="2023-12" db="EMBL/GenBank/DDBJ databases">
        <title>A high-quality genome assembly for Dillenia turbinata (Dilleniales).</title>
        <authorList>
            <person name="Chanderbali A."/>
        </authorList>
    </citation>
    <scope>NUCLEOTIDE SEQUENCE [LARGE SCALE GENOMIC DNA]</scope>
    <source>
        <strain evidence="4">LSX21</strain>
        <tissue evidence="4">Leaf</tissue>
    </source>
</reference>
<evidence type="ECO:0000313" key="4">
    <source>
        <dbReference type="EMBL" id="KAK6921014.1"/>
    </source>
</evidence>
<feature type="compositionally biased region" description="Basic and acidic residues" evidence="2">
    <location>
        <begin position="627"/>
        <end position="638"/>
    </location>
</feature>
<name>A0AAN8YZL6_9MAGN</name>
<feature type="compositionally biased region" description="Basic and acidic residues" evidence="2">
    <location>
        <begin position="1238"/>
        <end position="1254"/>
    </location>
</feature>
<feature type="compositionally biased region" description="Acidic residues" evidence="2">
    <location>
        <begin position="1286"/>
        <end position="1300"/>
    </location>
</feature>
<evidence type="ECO:0000256" key="2">
    <source>
        <dbReference type="SAM" id="MobiDB-lite"/>
    </source>
</evidence>
<feature type="compositionally biased region" description="Pro residues" evidence="2">
    <location>
        <begin position="20"/>
        <end position="33"/>
    </location>
</feature>
<feature type="region of interest" description="Disordered" evidence="2">
    <location>
        <begin position="1107"/>
        <end position="1129"/>
    </location>
</feature>
<dbReference type="PRINTS" id="PR01217">
    <property type="entry name" value="PRICHEXTENSN"/>
</dbReference>
<feature type="compositionally biased region" description="Polar residues" evidence="2">
    <location>
        <begin position="874"/>
        <end position="893"/>
    </location>
</feature>
<protein>
    <recommendedName>
        <fullName evidence="3">C3H1-type domain-containing protein</fullName>
    </recommendedName>
</protein>
<feature type="compositionally biased region" description="Basic residues" evidence="2">
    <location>
        <begin position="616"/>
        <end position="626"/>
    </location>
</feature>
<dbReference type="InterPro" id="IPR052650">
    <property type="entry name" value="Zinc_finger_CCCH"/>
</dbReference>
<evidence type="ECO:0000259" key="3">
    <source>
        <dbReference type="PROSITE" id="PS50103"/>
    </source>
</evidence>
<dbReference type="EMBL" id="JBAMMX010000020">
    <property type="protein sequence ID" value="KAK6921014.1"/>
    <property type="molecule type" value="Genomic_DNA"/>
</dbReference>
<keyword evidence="1" id="KW-0862">Zinc</keyword>
<feature type="region of interest" description="Disordered" evidence="2">
    <location>
        <begin position="351"/>
        <end position="638"/>
    </location>
</feature>
<feature type="compositionally biased region" description="Low complexity" evidence="2">
    <location>
        <begin position="360"/>
        <end position="373"/>
    </location>
</feature>
<dbReference type="PANTHER" id="PTHR36886">
    <property type="entry name" value="PROTEIN FRIGIDA-ESSENTIAL 1"/>
    <property type="match status" value="1"/>
</dbReference>
<feature type="compositionally biased region" description="Polar residues" evidence="2">
    <location>
        <begin position="904"/>
        <end position="913"/>
    </location>
</feature>
<dbReference type="Proteomes" id="UP001370490">
    <property type="component" value="Unassembled WGS sequence"/>
</dbReference>
<keyword evidence="5" id="KW-1185">Reference proteome</keyword>
<organism evidence="4 5">
    <name type="scientific">Dillenia turbinata</name>
    <dbReference type="NCBI Taxonomy" id="194707"/>
    <lineage>
        <taxon>Eukaryota</taxon>
        <taxon>Viridiplantae</taxon>
        <taxon>Streptophyta</taxon>
        <taxon>Embryophyta</taxon>
        <taxon>Tracheophyta</taxon>
        <taxon>Spermatophyta</taxon>
        <taxon>Magnoliopsida</taxon>
        <taxon>eudicotyledons</taxon>
        <taxon>Gunneridae</taxon>
        <taxon>Pentapetalae</taxon>
        <taxon>Dilleniales</taxon>
        <taxon>Dilleniaceae</taxon>
        <taxon>Dillenia</taxon>
    </lineage>
</organism>
<feature type="compositionally biased region" description="Low complexity" evidence="2">
    <location>
        <begin position="88"/>
        <end position="108"/>
    </location>
</feature>
<feature type="compositionally biased region" description="Acidic residues" evidence="2">
    <location>
        <begin position="402"/>
        <end position="413"/>
    </location>
</feature>
<accession>A0AAN8YZL6</accession>
<feature type="compositionally biased region" description="Basic residues" evidence="2">
    <location>
        <begin position="595"/>
        <end position="608"/>
    </location>
</feature>
<gene>
    <name evidence="4" type="ORF">RJ641_014692</name>
</gene>
<feature type="compositionally biased region" description="Pro residues" evidence="2">
    <location>
        <begin position="123"/>
        <end position="136"/>
    </location>
</feature>
<proteinExistence type="predicted"/>
<dbReference type="InterPro" id="IPR000571">
    <property type="entry name" value="Znf_CCCH"/>
</dbReference>
<feature type="region of interest" description="Disordered" evidence="2">
    <location>
        <begin position="1207"/>
        <end position="1317"/>
    </location>
</feature>
<feature type="domain" description="C3H1-type" evidence="3">
    <location>
        <begin position="642"/>
        <end position="669"/>
    </location>
</feature>
<sequence length="1421" mass="155221">MCSQGNYNPQFGPGRAPVPQFQPIPPPPPPPQGPLASLPPSVQQAPLAAPPRSVQPHPHVYPHNSFPAQSSQSYVCPPPPVHGSTPMSQSYAPAQQSSQYQVVQNVPSLIGPPPQNCPEMLQVPPPPRVIPPPPPLHGQAMYRAPVHQPPLPGGLQSLQQIPPPPPSHAPNFFAPAPFGSFLHPTGEQSNQPRMAPPPPLPPPLPPSPPPVPPSPPPPTSPQSSGASCLPGDLSSDRSRNRLSKSDAAPAGTDNENECPITTRNNVLRGDDDMKSEGRNTEVDSPKNDLPLTPPMPADENVLMNADVSHTPADSDMEMEDDMFQPNEEQGPLHSSESLKQKCLSIEIIAQPKELETETKSGSIGNSSSSEPSGLAEIVISSEKVPGDVIEGGSPFRLLQEYASDDSQEDDDPHTEDGGLKSNPSLVKAGPTCVHGNAGSSLGTDLGPRSPRAVKESGPLIDSAAAYPSCMPYNLPETSSKLDIDVKEPNVTSNGIANPDSFSDITNRNQVSRNGASSNEIIQEKHSSGDARVDIVPTSGEAKKEDLKFTSSSPKVDEFGRLIRERKSDSDSDDSHHRGRHGQRGRSRSRSQSPPGHRRRRILRRRREKRSQSRSWSPKRRRRRSRSRSPDLRHGGEKLRWEKAPAPTCFDYLRGRCYRGASCRFQHHDSDKTDKLRHHRIRSHHSEVQETLKNSDYQEHKNAADEVSLYDYKELKTQERQSSRDIPFGGDEQGDVARDGQVDVTMFDNCRERDSDVRVWQLSDVEKSPGRTDNKKFQATKEVPQPFPGDMSQPVIDPKIPKSSIDACNRLCAVENSSLKQSEPKASFSVPQQVLDLPHEISDSSSVKTSTSSPNQQLSLSESHLDKTLLPQSDPAMNSSSQPGSYERFSSQALASDGLPAPSFSDIQNRTSQLLPHPPSLHAQSVNAPRAPILPKDYGIGMVPILSTLAFQSSHVESFPTTQAQLSNFSVPPNSSWTHLTPPPPLHATTAANVIQAAQVQQSLLPSRNDFSSQPFVGHSPDFGVKPLQVDKLPSQLAAGPSLVGECHFPHPATLEQNQFYLSRHGVHGIQQLQNERFSSQFPVPGLFPSCSFAQGSLHPHPIPVTRKMQSFPSDNPPSSELLMSSSQNQPHLQQRHSYYSLQHSGTDSLMSRYPSDLLGRSEPSHFSELGGSITSRTAHYNPYASTFDQPLGSKFSSSFSQAQVSQQGAGMLGSKMPTSGGDQYDPLFDSIETSGTFRKLDDSPELEKPRDSDTMLKFSGLCKPLDLEENSRKREVETVAMSSSPENEEYGETADAEEGAVENGSPSNPLDVTNPAAGEIEIDQVKASGKRKKSKDSRSMKLFKVALADFVKEVLKPSWRQGNMSKEAFKTIVKKTVDKVSGAMKGHQIPKSQAKINHYIDSSQRKLTKLVMGYVDKYVKV</sequence>
<feature type="compositionally biased region" description="Basic and acidic residues" evidence="2">
    <location>
        <begin position="554"/>
        <end position="575"/>
    </location>
</feature>
<comment type="caution">
    <text evidence="4">The sequence shown here is derived from an EMBL/GenBank/DDBJ whole genome shotgun (WGS) entry which is preliminary data.</text>
</comment>